<comment type="caution">
    <text evidence="6">The sequence shown here is derived from an EMBL/GenBank/DDBJ whole genome shotgun (WGS) entry which is preliminary data.</text>
</comment>
<feature type="repeat" description="ANK" evidence="3">
    <location>
        <begin position="312"/>
        <end position="344"/>
    </location>
</feature>
<dbReference type="InterPro" id="IPR002110">
    <property type="entry name" value="Ankyrin_rpt"/>
</dbReference>
<feature type="compositionally biased region" description="Polar residues" evidence="4">
    <location>
        <begin position="120"/>
        <end position="140"/>
    </location>
</feature>
<dbReference type="Gene3D" id="1.25.40.20">
    <property type="entry name" value="Ankyrin repeat-containing domain"/>
    <property type="match status" value="1"/>
</dbReference>
<dbReference type="PANTHER" id="PTHR24126:SF14">
    <property type="entry name" value="ANK_REP_REGION DOMAIN-CONTAINING PROTEIN"/>
    <property type="match status" value="1"/>
</dbReference>
<dbReference type="PROSITE" id="PS50053">
    <property type="entry name" value="UBIQUITIN_2"/>
    <property type="match status" value="1"/>
</dbReference>
<keyword evidence="1" id="KW-0677">Repeat</keyword>
<dbReference type="OrthoDB" id="19174at2759"/>
<name>A0A814MUS7_ADIRI</name>
<accession>A0A814MUS7</accession>
<organism evidence="6 7">
    <name type="scientific">Adineta ricciae</name>
    <name type="common">Rotifer</name>
    <dbReference type="NCBI Taxonomy" id="249248"/>
    <lineage>
        <taxon>Eukaryota</taxon>
        <taxon>Metazoa</taxon>
        <taxon>Spiralia</taxon>
        <taxon>Gnathifera</taxon>
        <taxon>Rotifera</taxon>
        <taxon>Eurotatoria</taxon>
        <taxon>Bdelloidea</taxon>
        <taxon>Adinetida</taxon>
        <taxon>Adinetidae</taxon>
        <taxon>Adineta</taxon>
    </lineage>
</organism>
<dbReference type="SMART" id="SM00248">
    <property type="entry name" value="ANK"/>
    <property type="match status" value="3"/>
</dbReference>
<keyword evidence="2 3" id="KW-0040">ANK repeat</keyword>
<dbReference type="EMBL" id="CAJNOJ010000090">
    <property type="protein sequence ID" value="CAF1083064.1"/>
    <property type="molecule type" value="Genomic_DNA"/>
</dbReference>
<dbReference type="Pfam" id="PF00023">
    <property type="entry name" value="Ank"/>
    <property type="match status" value="1"/>
</dbReference>
<protein>
    <recommendedName>
        <fullName evidence="5">Ubiquitin-like domain-containing protein</fullName>
    </recommendedName>
</protein>
<dbReference type="InterPro" id="IPR029071">
    <property type="entry name" value="Ubiquitin-like_domsf"/>
</dbReference>
<feature type="region of interest" description="Disordered" evidence="4">
    <location>
        <begin position="89"/>
        <end position="143"/>
    </location>
</feature>
<evidence type="ECO:0000256" key="1">
    <source>
        <dbReference type="ARBA" id="ARBA00022737"/>
    </source>
</evidence>
<dbReference type="PANTHER" id="PTHR24126">
    <property type="entry name" value="ANKYRIN REPEAT, PH AND SEC7 DOMAIN CONTAINING PROTEIN SECG-RELATED"/>
    <property type="match status" value="1"/>
</dbReference>
<dbReference type="AlphaFoldDB" id="A0A814MUS7"/>
<dbReference type="Gene3D" id="3.10.20.90">
    <property type="entry name" value="Phosphatidylinositol 3-kinase Catalytic Subunit, Chain A, domain 1"/>
    <property type="match status" value="1"/>
</dbReference>
<sequence>MGSKSSPSDIINLKLILVSGRTAEFQFRPTTTASDVAKYVFENWPEDWGNEQRVDRYEVLRLIYQGRFLHGNVTLGALRLQQGKTTVMHLVPRENLPESTNGDQKRKHKHDTNQERTADHSQNATSPHRSDTTSPNSSTPGCCEGCRDEVDIISHREQRKRTTYYPPRRILMSNDQQRQDAENQLQKEMEGMDDGERLEYINKLSTTVFDEIIEKKNGEPSKWQSYWEKDENDVEHWTKKDIRRDPVKGLLTAVEDGDLARVQQYITRDRSLLNARDSDGYTALHRSANGNQLKICEYLLESGADIHAVTDDKWTALHCAAFWNNYEIASLLLQNGIDINSQTNGGQTALHLAASQRSNREVIQLLLMHPFINVNIENKLNETAATIAKRSSSVHCLFDLYTDALTKLK</sequence>
<evidence type="ECO:0000256" key="3">
    <source>
        <dbReference type="PROSITE-ProRule" id="PRU00023"/>
    </source>
</evidence>
<evidence type="ECO:0000259" key="5">
    <source>
        <dbReference type="PROSITE" id="PS50053"/>
    </source>
</evidence>
<feature type="domain" description="Ubiquitin-like" evidence="5">
    <location>
        <begin position="11"/>
        <end position="95"/>
    </location>
</feature>
<dbReference type="Pfam" id="PF12796">
    <property type="entry name" value="Ank_2"/>
    <property type="match status" value="1"/>
</dbReference>
<feature type="repeat" description="ANK" evidence="3">
    <location>
        <begin position="279"/>
        <end position="311"/>
    </location>
</feature>
<evidence type="ECO:0000313" key="6">
    <source>
        <dbReference type="EMBL" id="CAF1083064.1"/>
    </source>
</evidence>
<dbReference type="SUPFAM" id="SSF48403">
    <property type="entry name" value="Ankyrin repeat"/>
    <property type="match status" value="1"/>
</dbReference>
<dbReference type="InterPro" id="IPR000626">
    <property type="entry name" value="Ubiquitin-like_dom"/>
</dbReference>
<dbReference type="InterPro" id="IPR036770">
    <property type="entry name" value="Ankyrin_rpt-contain_sf"/>
</dbReference>
<dbReference type="PROSITE" id="PS50088">
    <property type="entry name" value="ANK_REPEAT"/>
    <property type="match status" value="2"/>
</dbReference>
<dbReference type="PROSITE" id="PS50297">
    <property type="entry name" value="ANK_REP_REGION"/>
    <property type="match status" value="2"/>
</dbReference>
<gene>
    <name evidence="6" type="ORF">EDS130_LOCUS19076</name>
</gene>
<reference evidence="6" key="1">
    <citation type="submission" date="2021-02" db="EMBL/GenBank/DDBJ databases">
        <authorList>
            <person name="Nowell W R."/>
        </authorList>
    </citation>
    <scope>NUCLEOTIDE SEQUENCE</scope>
</reference>
<proteinExistence type="predicted"/>
<evidence type="ECO:0000256" key="4">
    <source>
        <dbReference type="SAM" id="MobiDB-lite"/>
    </source>
</evidence>
<evidence type="ECO:0000313" key="7">
    <source>
        <dbReference type="Proteomes" id="UP000663852"/>
    </source>
</evidence>
<dbReference type="InterPro" id="IPR039540">
    <property type="entry name" value="UBL3-like_ubiquitin_dom"/>
</dbReference>
<dbReference type="SUPFAM" id="SSF54236">
    <property type="entry name" value="Ubiquitin-like"/>
    <property type="match status" value="1"/>
</dbReference>
<evidence type="ECO:0000256" key="2">
    <source>
        <dbReference type="ARBA" id="ARBA00023043"/>
    </source>
</evidence>
<dbReference type="Pfam" id="PF13881">
    <property type="entry name" value="Rad60-SLD_2"/>
    <property type="match status" value="1"/>
</dbReference>
<dbReference type="Proteomes" id="UP000663852">
    <property type="component" value="Unassembled WGS sequence"/>
</dbReference>